<dbReference type="GeneID" id="94844449"/>
<name>A0A1J4JL08_9EUKA</name>
<evidence type="ECO:0008006" key="4">
    <source>
        <dbReference type="Google" id="ProtNLM"/>
    </source>
</evidence>
<protein>
    <recommendedName>
        <fullName evidence="4">MRH domain-containing protein</fullName>
    </recommendedName>
</protein>
<organism evidence="2 3">
    <name type="scientific">Tritrichomonas foetus</name>
    <dbReference type="NCBI Taxonomy" id="1144522"/>
    <lineage>
        <taxon>Eukaryota</taxon>
        <taxon>Metamonada</taxon>
        <taxon>Parabasalia</taxon>
        <taxon>Tritrichomonadida</taxon>
        <taxon>Tritrichomonadidae</taxon>
        <taxon>Tritrichomonas</taxon>
    </lineage>
</organism>
<keyword evidence="1" id="KW-0732">Signal</keyword>
<dbReference type="EMBL" id="MLAK01001025">
    <property type="protein sequence ID" value="OHS99095.1"/>
    <property type="molecule type" value="Genomic_DNA"/>
</dbReference>
<dbReference type="AlphaFoldDB" id="A0A1J4JL08"/>
<keyword evidence="3" id="KW-1185">Reference proteome</keyword>
<comment type="caution">
    <text evidence="2">The sequence shown here is derived from an EMBL/GenBank/DDBJ whole genome shotgun (WGS) entry which is preliminary data.</text>
</comment>
<evidence type="ECO:0000256" key="1">
    <source>
        <dbReference type="SAM" id="SignalP"/>
    </source>
</evidence>
<dbReference type="VEuPathDB" id="TrichDB:TRFO_34594"/>
<dbReference type="Proteomes" id="UP000179807">
    <property type="component" value="Unassembled WGS sequence"/>
</dbReference>
<reference evidence="2" key="1">
    <citation type="submission" date="2016-10" db="EMBL/GenBank/DDBJ databases">
        <authorList>
            <person name="Benchimol M."/>
            <person name="Almeida L.G."/>
            <person name="Vasconcelos A.T."/>
            <person name="Perreira-Neves A."/>
            <person name="Rosa I.A."/>
            <person name="Tasca T."/>
            <person name="Bogo M.R."/>
            <person name="de Souza W."/>
        </authorList>
    </citation>
    <scope>NUCLEOTIDE SEQUENCE [LARGE SCALE GENOMIC DNA]</scope>
    <source>
        <strain evidence="2">K</strain>
    </source>
</reference>
<feature type="chain" id="PRO_5013221487" description="MRH domain-containing protein" evidence="1">
    <location>
        <begin position="25"/>
        <end position="179"/>
    </location>
</feature>
<sequence>MIHLLKRTFPSISTFFLCLCFLAGIEEDWQVKEARKVFEDYFDVFHSNIPMDFSIMKTIEMISKTLNTIPLYKNPEKYLVNNGTYWYVSSNDFGILFSPFLGLVSTNDSLNIQSISNKKEGKKKFLYCKSNKFNPITNQNECSIWLRTSEQTGTEKTYICVKESLYGSNKKCLKFEQLS</sequence>
<proteinExistence type="predicted"/>
<gene>
    <name evidence="2" type="ORF">TRFO_34594</name>
</gene>
<evidence type="ECO:0000313" key="2">
    <source>
        <dbReference type="EMBL" id="OHS99095.1"/>
    </source>
</evidence>
<accession>A0A1J4JL08</accession>
<dbReference type="RefSeq" id="XP_068352232.1">
    <property type="nucleotide sequence ID" value="XM_068509745.1"/>
</dbReference>
<evidence type="ECO:0000313" key="3">
    <source>
        <dbReference type="Proteomes" id="UP000179807"/>
    </source>
</evidence>
<feature type="signal peptide" evidence="1">
    <location>
        <begin position="1"/>
        <end position="24"/>
    </location>
</feature>